<proteinExistence type="predicted"/>
<sequence>MFVDAPPEEVDVSDTGFVAVWLKPEIFKCYKKSGEITKGEIYFSWGWGDDQSRGISHKTRGFGSVVTGTIRDFPSDTPDLHNDNVSKAVCGTVICWEADQSSSEWWDESLREIDRLPTYLALVIA</sequence>
<reference evidence="1 2" key="1">
    <citation type="journal article" date="2012" name="PLoS Pathog.">
        <title>Comparative pathogenomics reveals horizontally acquired novel virulence genes in fungi infecting cereal hosts.</title>
        <authorList>
            <person name="Gardiner D.M."/>
            <person name="McDonald M.C."/>
            <person name="Covarelli L."/>
            <person name="Solomon P.S."/>
            <person name="Rusu A.G."/>
            <person name="Marshall M."/>
            <person name="Kazan K."/>
            <person name="Chakraborty S."/>
            <person name="McDonald B.A."/>
            <person name="Manners J.M."/>
        </authorList>
    </citation>
    <scope>NUCLEOTIDE SEQUENCE [LARGE SCALE GENOMIC DNA]</scope>
    <source>
        <strain evidence="1 2">CS3096</strain>
    </source>
</reference>
<dbReference type="AlphaFoldDB" id="K3VRF4"/>
<name>K3VRF4_FUSPC</name>
<dbReference type="HOGENOM" id="CLU_1992777_0_0_1"/>
<accession>K3VRF4</accession>
<dbReference type="OrthoDB" id="3544586at2759"/>
<dbReference type="Proteomes" id="UP000007978">
    <property type="component" value="Chromosome 3"/>
</dbReference>
<gene>
    <name evidence="1" type="ORF">FPSE_03224</name>
</gene>
<organism evidence="1 2">
    <name type="scientific">Fusarium pseudograminearum (strain CS3096)</name>
    <name type="common">Wheat and barley crown-rot fungus</name>
    <dbReference type="NCBI Taxonomy" id="1028729"/>
    <lineage>
        <taxon>Eukaryota</taxon>
        <taxon>Fungi</taxon>
        <taxon>Dikarya</taxon>
        <taxon>Ascomycota</taxon>
        <taxon>Pezizomycotina</taxon>
        <taxon>Sordariomycetes</taxon>
        <taxon>Hypocreomycetidae</taxon>
        <taxon>Hypocreales</taxon>
        <taxon>Nectriaceae</taxon>
        <taxon>Fusarium</taxon>
    </lineage>
</organism>
<comment type="caution">
    <text evidence="1">The sequence shown here is derived from an EMBL/GenBank/DDBJ whole genome shotgun (WGS) entry which is preliminary data.</text>
</comment>
<evidence type="ECO:0000313" key="1">
    <source>
        <dbReference type="EMBL" id="EKJ76558.1"/>
    </source>
</evidence>
<keyword evidence="2" id="KW-1185">Reference proteome</keyword>
<dbReference type="GeneID" id="20361843"/>
<protein>
    <submittedName>
        <fullName evidence="1">Uncharacterized protein</fullName>
    </submittedName>
</protein>
<evidence type="ECO:0000313" key="2">
    <source>
        <dbReference type="Proteomes" id="UP000007978"/>
    </source>
</evidence>
<dbReference type="EMBL" id="AFNW01000069">
    <property type="protein sequence ID" value="EKJ76558.1"/>
    <property type="molecule type" value="Genomic_DNA"/>
</dbReference>
<dbReference type="KEGG" id="fpu:FPSE_03224"/>
<dbReference type="RefSeq" id="XP_009254618.1">
    <property type="nucleotide sequence ID" value="XM_009256343.1"/>
</dbReference>